<dbReference type="Gramene" id="Mp8g18090.1">
    <property type="protein sequence ID" value="Mp8g18090.1.cds1"/>
    <property type="gene ID" value="Mp8g18090"/>
</dbReference>
<dbReference type="GO" id="GO:0043424">
    <property type="term" value="F:protein histidine kinase binding"/>
    <property type="evidence" value="ECO:0000318"/>
    <property type="project" value="GO_Central"/>
</dbReference>
<dbReference type="GO" id="GO:0005737">
    <property type="term" value="C:cytoplasm"/>
    <property type="evidence" value="ECO:0000318"/>
    <property type="project" value="GO_Central"/>
</dbReference>
<dbReference type="AlphaFoldDB" id="A0A2R6X8J0"/>
<keyword evidence="2" id="KW-0932">Cytokinin signaling pathway</keyword>
<dbReference type="GO" id="GO:0005634">
    <property type="term" value="C:nucleus"/>
    <property type="evidence" value="ECO:0000318"/>
    <property type="project" value="GO_Central"/>
</dbReference>
<organism evidence="3 4">
    <name type="scientific">Marchantia polymorpha</name>
    <name type="common">Common liverwort</name>
    <name type="synonym">Marchantia aquatica</name>
    <dbReference type="NCBI Taxonomy" id="3197"/>
    <lineage>
        <taxon>Eukaryota</taxon>
        <taxon>Viridiplantae</taxon>
        <taxon>Streptophyta</taxon>
        <taxon>Embryophyta</taxon>
        <taxon>Marchantiophyta</taxon>
        <taxon>Marchantiopsida</taxon>
        <taxon>Marchantiidae</taxon>
        <taxon>Marchantiales</taxon>
        <taxon>Marchantiaceae</taxon>
        <taxon>Marchantia</taxon>
    </lineage>
</organism>
<dbReference type="GO" id="GO:0005829">
    <property type="term" value="C:cytosol"/>
    <property type="evidence" value="ECO:0007669"/>
    <property type="project" value="UniProtKB-SubCell"/>
</dbReference>
<evidence type="ECO:0000256" key="2">
    <source>
        <dbReference type="RuleBase" id="RU369004"/>
    </source>
</evidence>
<reference evidence="4" key="1">
    <citation type="journal article" date="2017" name="Cell">
        <title>Insights into land plant evolution garnered from the Marchantia polymorpha genome.</title>
        <authorList>
            <person name="Bowman J.L."/>
            <person name="Kohchi T."/>
            <person name="Yamato K.T."/>
            <person name="Jenkins J."/>
            <person name="Shu S."/>
            <person name="Ishizaki K."/>
            <person name="Yamaoka S."/>
            <person name="Nishihama R."/>
            <person name="Nakamura Y."/>
            <person name="Berger F."/>
            <person name="Adam C."/>
            <person name="Aki S.S."/>
            <person name="Althoff F."/>
            <person name="Araki T."/>
            <person name="Arteaga-Vazquez M.A."/>
            <person name="Balasubrmanian S."/>
            <person name="Barry K."/>
            <person name="Bauer D."/>
            <person name="Boehm C.R."/>
            <person name="Briginshaw L."/>
            <person name="Caballero-Perez J."/>
            <person name="Catarino B."/>
            <person name="Chen F."/>
            <person name="Chiyoda S."/>
            <person name="Chovatia M."/>
            <person name="Davies K.M."/>
            <person name="Delmans M."/>
            <person name="Demura T."/>
            <person name="Dierschke T."/>
            <person name="Dolan L."/>
            <person name="Dorantes-Acosta A.E."/>
            <person name="Eklund D.M."/>
            <person name="Florent S.N."/>
            <person name="Flores-Sandoval E."/>
            <person name="Fujiyama A."/>
            <person name="Fukuzawa H."/>
            <person name="Galik B."/>
            <person name="Grimanelli D."/>
            <person name="Grimwood J."/>
            <person name="Grossniklaus U."/>
            <person name="Hamada T."/>
            <person name="Haseloff J."/>
            <person name="Hetherington A.J."/>
            <person name="Higo A."/>
            <person name="Hirakawa Y."/>
            <person name="Hundley H.N."/>
            <person name="Ikeda Y."/>
            <person name="Inoue K."/>
            <person name="Inoue S.I."/>
            <person name="Ishida S."/>
            <person name="Jia Q."/>
            <person name="Kakita M."/>
            <person name="Kanazawa T."/>
            <person name="Kawai Y."/>
            <person name="Kawashima T."/>
            <person name="Kennedy M."/>
            <person name="Kinose K."/>
            <person name="Kinoshita T."/>
            <person name="Kohara Y."/>
            <person name="Koide E."/>
            <person name="Komatsu K."/>
            <person name="Kopischke S."/>
            <person name="Kubo M."/>
            <person name="Kyozuka J."/>
            <person name="Lagercrantz U."/>
            <person name="Lin S.S."/>
            <person name="Lindquist E."/>
            <person name="Lipzen A.M."/>
            <person name="Lu C.W."/>
            <person name="De Luna E."/>
            <person name="Martienssen R.A."/>
            <person name="Minamino N."/>
            <person name="Mizutani M."/>
            <person name="Mizutani M."/>
            <person name="Mochizuki N."/>
            <person name="Monte I."/>
            <person name="Mosher R."/>
            <person name="Nagasaki H."/>
            <person name="Nakagami H."/>
            <person name="Naramoto S."/>
            <person name="Nishitani K."/>
            <person name="Ohtani M."/>
            <person name="Okamoto T."/>
            <person name="Okumura M."/>
            <person name="Phillips J."/>
            <person name="Pollak B."/>
            <person name="Reinders A."/>
            <person name="Rovekamp M."/>
            <person name="Sano R."/>
            <person name="Sawa S."/>
            <person name="Schmid M.W."/>
            <person name="Shirakawa M."/>
            <person name="Solano R."/>
            <person name="Spunde A."/>
            <person name="Suetsugu N."/>
            <person name="Sugano S."/>
            <person name="Sugiyama A."/>
            <person name="Sun R."/>
            <person name="Suzuki Y."/>
            <person name="Takenaka M."/>
            <person name="Takezawa D."/>
            <person name="Tomogane H."/>
            <person name="Tsuzuki M."/>
            <person name="Ueda T."/>
            <person name="Umeda M."/>
            <person name="Ward J.M."/>
            <person name="Watanabe Y."/>
            <person name="Yazaki K."/>
            <person name="Yokoyama R."/>
            <person name="Yoshitake Y."/>
            <person name="Yotsui I."/>
            <person name="Zachgo S."/>
            <person name="Schmutz J."/>
        </authorList>
    </citation>
    <scope>NUCLEOTIDE SEQUENCE [LARGE SCALE GENOMIC DNA]</scope>
    <source>
        <strain evidence="4">Tak-1</strain>
    </source>
</reference>
<comment type="function">
    <text evidence="2">Functions as a two-component phosphorelay mediators between cytokinin sensor histidine kinases and response regulators (B-type ARRs). Plays an important role in propagating cytokinin signal transduction.</text>
</comment>
<accession>A0A2R6X8J0</accession>
<comment type="domain">
    <text evidence="2">Histidine-containing phosphotransfer domain (HPt) contains an active histidine that mediates the phosphotransfer.</text>
</comment>
<sequence>MMSPTIPARIERPSTRHFKHHRMIIVKNLYNDGWLNSHFHEILQLQDADNPAFVREILSLYVSDSRRLINLMNRPLGMDTVNYKEISVHVRGLLGSSLDIGAEGISKACLRLFNGTKAENKEETVLALKQLTSEFNKMKPKLEHLVQMERLILQSVLYRGWNDGHESSQIGCETKRSREA</sequence>
<dbReference type="InterPro" id="IPR045871">
    <property type="entry name" value="AHP1-5/YPD1"/>
</dbReference>
<evidence type="ECO:0000313" key="3">
    <source>
        <dbReference type="EMBL" id="PTQ42426.1"/>
    </source>
</evidence>
<dbReference type="GO" id="GO:0009736">
    <property type="term" value="P:cytokinin-activated signaling pathway"/>
    <property type="evidence" value="ECO:0000318"/>
    <property type="project" value="GO_Central"/>
</dbReference>
<dbReference type="EMBL" id="KZ772702">
    <property type="protein sequence ID" value="PTQ42426.1"/>
    <property type="molecule type" value="Genomic_DNA"/>
</dbReference>
<dbReference type="InterPro" id="IPR036641">
    <property type="entry name" value="HPT_dom_sf"/>
</dbReference>
<dbReference type="GO" id="GO:0009927">
    <property type="term" value="F:histidine phosphotransfer kinase activity"/>
    <property type="evidence" value="ECO:0000318"/>
    <property type="project" value="GO_Central"/>
</dbReference>
<comment type="subcellular location">
    <subcellularLocation>
        <location evidence="2">Cytoplasm</location>
        <location evidence="2">Cytosol</location>
    </subcellularLocation>
    <subcellularLocation>
        <location evidence="2">Nucleus</location>
    </subcellularLocation>
</comment>
<dbReference type="PANTHER" id="PTHR28242">
    <property type="entry name" value="PHOSPHORELAY INTERMEDIATE PROTEIN YPD1"/>
    <property type="match status" value="1"/>
</dbReference>
<evidence type="ECO:0000256" key="1">
    <source>
        <dbReference type="ARBA" id="ARBA00023012"/>
    </source>
</evidence>
<gene>
    <name evidence="3" type="ORF">MARPO_0030s0142</name>
</gene>
<dbReference type="SUPFAM" id="SSF47226">
    <property type="entry name" value="Histidine-containing phosphotransfer domain, HPT domain"/>
    <property type="match status" value="1"/>
</dbReference>
<dbReference type="OMA" id="QNTDACL"/>
<dbReference type="PANTHER" id="PTHR28242:SF52">
    <property type="entry name" value="PHOSPHORELAY INTERMEDIATE PROTEIN YPD1"/>
    <property type="match status" value="1"/>
</dbReference>
<evidence type="ECO:0000313" key="4">
    <source>
        <dbReference type="Proteomes" id="UP000244005"/>
    </source>
</evidence>
<name>A0A2R6X8J0_MARPO</name>
<dbReference type="Proteomes" id="UP000244005">
    <property type="component" value="Unassembled WGS sequence"/>
</dbReference>
<dbReference type="GO" id="GO:0000160">
    <property type="term" value="P:phosphorelay signal transduction system"/>
    <property type="evidence" value="ECO:0000318"/>
    <property type="project" value="GO_Central"/>
</dbReference>
<keyword evidence="4" id="KW-1185">Reference proteome</keyword>
<dbReference type="OrthoDB" id="1673781at2759"/>
<keyword evidence="1 2" id="KW-0902">Two-component regulatory system</keyword>
<dbReference type="Gene3D" id="1.20.120.160">
    <property type="entry name" value="HPT domain"/>
    <property type="match status" value="1"/>
</dbReference>
<protein>
    <recommendedName>
        <fullName evidence="2">Histidine-containing phosphotransfer protein</fullName>
    </recommendedName>
</protein>
<proteinExistence type="predicted"/>